<dbReference type="SMART" id="SM00646">
    <property type="entry name" value="Ami_3"/>
    <property type="match status" value="1"/>
</dbReference>
<sequence>MQVVPFGASSLKLVFNQKIQQKDLKEKKIGGFKSFLEVEAALIPFAKKKYDFSNQVQIIVAQNTPKIIRIVIVGNKNISYKTKIVEKTLYISFVDEIPLLQEKSATKTMPTILEKKNQLNKKAYRVVIDPGHGGKDCGAMGVTKICEKVIVLSVGKILEQELKKRGYVVFMTRNSDVYVDLKKRTEMANAKNADLFISIHANSVAKTSSPDSQGVETYFLSTARSERAKGVAEQENKGDVETMNYFSKLSFLNTLNSHRLIASNKLAIDIQIGILRELRKKYDGVVDGGVREGPFWVLAGALMPSILIEIGYNSSQIEARRISDKEYQNALAVGIANGVDSFIAKNF</sequence>
<dbReference type="GO" id="GO:0009253">
    <property type="term" value="P:peptidoglycan catabolic process"/>
    <property type="evidence" value="ECO:0007669"/>
    <property type="project" value="InterPro"/>
</dbReference>
<dbReference type="AlphaFoldDB" id="A0A3D8JAD6"/>
<evidence type="ECO:0000256" key="1">
    <source>
        <dbReference type="ARBA" id="ARBA00001561"/>
    </source>
</evidence>
<name>A0A3D8JAD6_9HELI</name>
<keyword evidence="3" id="KW-0378">Hydrolase</keyword>
<feature type="domain" description="MurNAc-LAA" evidence="4">
    <location>
        <begin position="185"/>
        <end position="340"/>
    </location>
</feature>
<evidence type="ECO:0000256" key="2">
    <source>
        <dbReference type="ARBA" id="ARBA00011901"/>
    </source>
</evidence>
<dbReference type="EMBL" id="NXLX01000005">
    <property type="protein sequence ID" value="RDU74135.1"/>
    <property type="molecule type" value="Genomic_DNA"/>
</dbReference>
<comment type="caution">
    <text evidence="5">The sequence shown here is derived from an EMBL/GenBank/DDBJ whole genome shotgun (WGS) entry which is preliminary data.</text>
</comment>
<proteinExistence type="predicted"/>
<dbReference type="SUPFAM" id="SSF53187">
    <property type="entry name" value="Zn-dependent exopeptidases"/>
    <property type="match status" value="1"/>
</dbReference>
<protein>
    <recommendedName>
        <fullName evidence="2">N-acetylmuramoyl-L-alanine amidase</fullName>
        <ecNumber evidence="2">3.5.1.28</ecNumber>
    </recommendedName>
</protein>
<evidence type="ECO:0000256" key="3">
    <source>
        <dbReference type="ARBA" id="ARBA00022801"/>
    </source>
</evidence>
<dbReference type="Gene3D" id="3.40.630.40">
    <property type="entry name" value="Zn-dependent exopeptidases"/>
    <property type="match status" value="1"/>
</dbReference>
<keyword evidence="6" id="KW-1185">Reference proteome</keyword>
<dbReference type="EC" id="3.5.1.28" evidence="2"/>
<dbReference type="GO" id="GO:0030288">
    <property type="term" value="C:outer membrane-bounded periplasmic space"/>
    <property type="evidence" value="ECO:0007669"/>
    <property type="project" value="TreeGrafter"/>
</dbReference>
<dbReference type="OrthoDB" id="9806267at2"/>
<organism evidence="5 6">
    <name type="scientific">Helicobacter anseris</name>
    <dbReference type="NCBI Taxonomy" id="375926"/>
    <lineage>
        <taxon>Bacteria</taxon>
        <taxon>Pseudomonadati</taxon>
        <taxon>Campylobacterota</taxon>
        <taxon>Epsilonproteobacteria</taxon>
        <taxon>Campylobacterales</taxon>
        <taxon>Helicobacteraceae</taxon>
        <taxon>Helicobacter</taxon>
    </lineage>
</organism>
<dbReference type="InterPro" id="IPR050695">
    <property type="entry name" value="N-acetylmuramoyl_amidase_3"/>
</dbReference>
<evidence type="ECO:0000313" key="5">
    <source>
        <dbReference type="EMBL" id="RDU74135.1"/>
    </source>
</evidence>
<dbReference type="InterPro" id="IPR002508">
    <property type="entry name" value="MurNAc-LAA_cat"/>
</dbReference>
<reference evidence="5 6" key="1">
    <citation type="submission" date="2018-04" db="EMBL/GenBank/DDBJ databases">
        <title>Novel Campyloabacter and Helicobacter Species and Strains.</title>
        <authorList>
            <person name="Mannion A.J."/>
            <person name="Shen Z."/>
            <person name="Fox J.G."/>
        </authorList>
    </citation>
    <scope>NUCLEOTIDE SEQUENCE [LARGE SCALE GENOMIC DNA]</scope>
    <source>
        <strain evidence="5 6">MIT 04-9362</strain>
    </source>
</reference>
<dbReference type="PANTHER" id="PTHR30404:SF0">
    <property type="entry name" value="N-ACETYLMURAMOYL-L-ALANINE AMIDASE AMIC"/>
    <property type="match status" value="1"/>
</dbReference>
<evidence type="ECO:0000259" key="4">
    <source>
        <dbReference type="SMART" id="SM00646"/>
    </source>
</evidence>
<accession>A0A3D8JAD6</accession>
<evidence type="ECO:0000313" key="6">
    <source>
        <dbReference type="Proteomes" id="UP000256695"/>
    </source>
</evidence>
<dbReference type="Proteomes" id="UP000256695">
    <property type="component" value="Unassembled WGS sequence"/>
</dbReference>
<gene>
    <name evidence="5" type="ORF">CQA57_03230</name>
</gene>
<dbReference type="FunFam" id="3.40.630.40:FF:000005">
    <property type="entry name" value="N-acetylmuramoyl-L-alanine amidase (AmiA)"/>
    <property type="match status" value="1"/>
</dbReference>
<dbReference type="PANTHER" id="PTHR30404">
    <property type="entry name" value="N-ACETYLMURAMOYL-L-ALANINE AMIDASE"/>
    <property type="match status" value="1"/>
</dbReference>
<dbReference type="GO" id="GO:0008745">
    <property type="term" value="F:N-acetylmuramoyl-L-alanine amidase activity"/>
    <property type="evidence" value="ECO:0007669"/>
    <property type="project" value="UniProtKB-EC"/>
</dbReference>
<dbReference type="CDD" id="cd02696">
    <property type="entry name" value="MurNAc-LAA"/>
    <property type="match status" value="1"/>
</dbReference>
<dbReference type="Pfam" id="PF01520">
    <property type="entry name" value="Amidase_3"/>
    <property type="match status" value="1"/>
</dbReference>
<comment type="catalytic activity">
    <reaction evidence="1">
        <text>Hydrolyzes the link between N-acetylmuramoyl residues and L-amino acid residues in certain cell-wall glycopeptides.</text>
        <dbReference type="EC" id="3.5.1.28"/>
    </reaction>
</comment>